<reference evidence="1" key="1">
    <citation type="submission" date="2021-01" db="EMBL/GenBank/DDBJ databases">
        <authorList>
            <person name="Corre E."/>
            <person name="Pelletier E."/>
            <person name="Niang G."/>
            <person name="Scheremetjew M."/>
            <person name="Finn R."/>
            <person name="Kale V."/>
            <person name="Holt S."/>
            <person name="Cochrane G."/>
            <person name="Meng A."/>
            <person name="Brown T."/>
            <person name="Cohen L."/>
        </authorList>
    </citation>
    <scope>NUCLEOTIDE SEQUENCE</scope>
    <source>
        <strain evidence="1">CCAP979/52</strain>
    </source>
</reference>
<evidence type="ECO:0000313" key="1">
    <source>
        <dbReference type="EMBL" id="CAD8632703.1"/>
    </source>
</evidence>
<name>A0A7S0M7J1_9CRYP</name>
<organism evidence="1">
    <name type="scientific">Cryptomonas curvata</name>
    <dbReference type="NCBI Taxonomy" id="233186"/>
    <lineage>
        <taxon>Eukaryota</taxon>
        <taxon>Cryptophyceae</taxon>
        <taxon>Cryptomonadales</taxon>
        <taxon>Cryptomonadaceae</taxon>
        <taxon>Cryptomonas</taxon>
    </lineage>
</organism>
<gene>
    <name evidence="1" type="ORF">CCUR1050_LOCUS10384</name>
</gene>
<protein>
    <submittedName>
        <fullName evidence="1">Uncharacterized protein</fullName>
    </submittedName>
</protein>
<proteinExistence type="predicted"/>
<sequence length="336" mass="38011">MEYTVPGNVIPNNDKFYRHLSNFRSEIQNILSKVAANQTVDLSEEVTYLGKATTLGNIVSNAFIAWDGTFTDARLSVSPDTIQLISTYVSSLKEYLTLIFRSLKLSLDFTDIFEVMLMKRFQELFQEARSPREVLPDFFDTKFLGRCKDLRLPETARPMPKIISNGPGCCLQDATVNKDLWPKLLNEIDNHKSLCLLPRLRSASSDVLFFGDVQRSRKTCRFAIGVAGKNYNETTFANLNDIKKECTKFNVMFEGSEIAHRLNILIFCATNYGAGLRTKFGNNFFFTLDDLSTWPNIDEVVVLDLSSREKRAQFFGVSSDDPLNGAIEGVISKHCL</sequence>
<dbReference type="AlphaFoldDB" id="A0A7S0M7J1"/>
<accession>A0A7S0M7J1</accession>
<dbReference type="EMBL" id="HBEZ01018837">
    <property type="protein sequence ID" value="CAD8632703.1"/>
    <property type="molecule type" value="Transcribed_RNA"/>
</dbReference>